<comment type="caution">
    <text evidence="1">The sequence shown here is derived from an EMBL/GenBank/DDBJ whole genome shotgun (WGS) entry which is preliminary data.</text>
</comment>
<protein>
    <recommendedName>
        <fullName evidence="3">SUKH-4 immunity protein of toxin-antitoxin system</fullName>
    </recommendedName>
</protein>
<gene>
    <name evidence="1" type="ORF">GCM10009759_79410</name>
</gene>
<proteinExistence type="predicted"/>
<dbReference type="EMBL" id="BAAANS010000132">
    <property type="protein sequence ID" value="GAA2126940.1"/>
    <property type="molecule type" value="Genomic_DNA"/>
</dbReference>
<keyword evidence="2" id="KW-1185">Reference proteome</keyword>
<evidence type="ECO:0008006" key="3">
    <source>
        <dbReference type="Google" id="ProtNLM"/>
    </source>
</evidence>
<sequence>MVSDFGGADERESWGLVAAAGVGPLRFEMSPAEVAQALGVEEPLARVGGPYGQEDFADGVKAFYDPETGGLACVALDAVSGPQVFLAGVPLGGGDPGRGQEFLLEYASENEHWILFTPDGSLALTDLGVLLRDQKVGGVRLTRPVFVKEEWFESQHYRDHLPLEHVVD</sequence>
<name>A0ABN2YGQ4_9ACTN</name>
<evidence type="ECO:0000313" key="2">
    <source>
        <dbReference type="Proteomes" id="UP001500897"/>
    </source>
</evidence>
<dbReference type="Proteomes" id="UP001500897">
    <property type="component" value="Unassembled WGS sequence"/>
</dbReference>
<organism evidence="1 2">
    <name type="scientific">Kitasatospora saccharophila</name>
    <dbReference type="NCBI Taxonomy" id="407973"/>
    <lineage>
        <taxon>Bacteria</taxon>
        <taxon>Bacillati</taxon>
        <taxon>Actinomycetota</taxon>
        <taxon>Actinomycetes</taxon>
        <taxon>Kitasatosporales</taxon>
        <taxon>Streptomycetaceae</taxon>
        <taxon>Kitasatospora</taxon>
    </lineage>
</organism>
<evidence type="ECO:0000313" key="1">
    <source>
        <dbReference type="EMBL" id="GAA2126940.1"/>
    </source>
</evidence>
<accession>A0ABN2YGQ4</accession>
<reference evidence="1 2" key="1">
    <citation type="journal article" date="2019" name="Int. J. Syst. Evol. Microbiol.">
        <title>The Global Catalogue of Microorganisms (GCM) 10K type strain sequencing project: providing services to taxonomists for standard genome sequencing and annotation.</title>
        <authorList>
            <consortium name="The Broad Institute Genomics Platform"/>
            <consortium name="The Broad Institute Genome Sequencing Center for Infectious Disease"/>
            <person name="Wu L."/>
            <person name="Ma J."/>
        </authorList>
    </citation>
    <scope>NUCLEOTIDE SEQUENCE [LARGE SCALE GENOMIC DNA]</scope>
    <source>
        <strain evidence="1 2">JCM 14559</strain>
    </source>
</reference>